<dbReference type="AlphaFoldDB" id="A0A644Z9Q2"/>
<accession>A0A644Z9Q2</accession>
<dbReference type="PROSITE" id="PS50893">
    <property type="entry name" value="ABC_TRANSPORTER_2"/>
    <property type="match status" value="1"/>
</dbReference>
<dbReference type="GO" id="GO:0005524">
    <property type="term" value="F:ATP binding"/>
    <property type="evidence" value="ECO:0007669"/>
    <property type="project" value="UniProtKB-KW"/>
</dbReference>
<organism evidence="4">
    <name type="scientific">bioreactor metagenome</name>
    <dbReference type="NCBI Taxonomy" id="1076179"/>
    <lineage>
        <taxon>unclassified sequences</taxon>
        <taxon>metagenomes</taxon>
        <taxon>ecological metagenomes</taxon>
    </lineage>
</organism>
<gene>
    <name evidence="4" type="primary">btuD_188</name>
    <name evidence="4" type="ORF">SDC9_84238</name>
</gene>
<dbReference type="InterPro" id="IPR003593">
    <property type="entry name" value="AAA+_ATPase"/>
</dbReference>
<dbReference type="InterPro" id="IPR027417">
    <property type="entry name" value="P-loop_NTPase"/>
</dbReference>
<keyword evidence="2 4" id="KW-0067">ATP-binding</keyword>
<sequence length="290" mass="32412">MGVIEIKNMSKYYGNFCALKDISLKVEPNKIYGLLGRNGAGKTTLLNLINNRLFPTEGGITIDGEGVLENDKAIGKMFYMTEKDLYPEAMKVGKAFVWTKEFYPSFDMEYAIALSKKFSLNTNKKIKALSTGQNSIMKLIITLASNAEVLIFDEPILGLDANHRELFYKELLQNFIDKPKTIILSTHIIEEISDILERVIIIKDKAIAVDDSVENLLERAYSVAGAGDKVDEFIKDKSPINTEVLGSFKSATILGDLSVKDREIINSYGLEINKVELQKLFIHLTNEGGN</sequence>
<comment type="caution">
    <text evidence="4">The sequence shown here is derived from an EMBL/GenBank/DDBJ whole genome shotgun (WGS) entry which is preliminary data.</text>
</comment>
<evidence type="ECO:0000313" key="4">
    <source>
        <dbReference type="EMBL" id="MPM37620.1"/>
    </source>
</evidence>
<evidence type="ECO:0000256" key="2">
    <source>
        <dbReference type="ARBA" id="ARBA00022840"/>
    </source>
</evidence>
<feature type="domain" description="ABC transporter" evidence="3">
    <location>
        <begin position="4"/>
        <end position="229"/>
    </location>
</feature>
<dbReference type="EMBL" id="VSSQ01008011">
    <property type="protein sequence ID" value="MPM37620.1"/>
    <property type="molecule type" value="Genomic_DNA"/>
</dbReference>
<evidence type="ECO:0000259" key="3">
    <source>
        <dbReference type="PROSITE" id="PS50893"/>
    </source>
</evidence>
<dbReference type="SUPFAM" id="SSF52540">
    <property type="entry name" value="P-loop containing nucleoside triphosphate hydrolases"/>
    <property type="match status" value="1"/>
</dbReference>
<dbReference type="GO" id="GO:0016887">
    <property type="term" value="F:ATP hydrolysis activity"/>
    <property type="evidence" value="ECO:0007669"/>
    <property type="project" value="InterPro"/>
</dbReference>
<dbReference type="SMART" id="SM00382">
    <property type="entry name" value="AAA"/>
    <property type="match status" value="1"/>
</dbReference>
<proteinExistence type="predicted"/>
<dbReference type="PANTHER" id="PTHR43158">
    <property type="entry name" value="SKFA PEPTIDE EXPORT ATP-BINDING PROTEIN SKFE"/>
    <property type="match status" value="1"/>
</dbReference>
<reference evidence="4" key="1">
    <citation type="submission" date="2019-08" db="EMBL/GenBank/DDBJ databases">
        <authorList>
            <person name="Kucharzyk K."/>
            <person name="Murdoch R.W."/>
            <person name="Higgins S."/>
            <person name="Loffler F."/>
        </authorList>
    </citation>
    <scope>NUCLEOTIDE SEQUENCE</scope>
</reference>
<dbReference type="Pfam" id="PF00005">
    <property type="entry name" value="ABC_tran"/>
    <property type="match status" value="1"/>
</dbReference>
<dbReference type="InterPro" id="IPR003439">
    <property type="entry name" value="ABC_transporter-like_ATP-bd"/>
</dbReference>
<dbReference type="CDD" id="cd03230">
    <property type="entry name" value="ABC_DR_subfamily_A"/>
    <property type="match status" value="1"/>
</dbReference>
<keyword evidence="1" id="KW-0547">Nucleotide-binding</keyword>
<name>A0A644Z9Q2_9ZZZZ</name>
<evidence type="ECO:0000256" key="1">
    <source>
        <dbReference type="ARBA" id="ARBA00022741"/>
    </source>
</evidence>
<protein>
    <submittedName>
        <fullName evidence="4">Vitamin B12 import ATP-binding protein BtuD</fullName>
    </submittedName>
</protein>
<dbReference type="Gene3D" id="3.40.50.300">
    <property type="entry name" value="P-loop containing nucleotide triphosphate hydrolases"/>
    <property type="match status" value="1"/>
</dbReference>
<dbReference type="PANTHER" id="PTHR43158:SF5">
    <property type="entry name" value="ABC TRANSPORTER, ATP-BINDING PROTEIN"/>
    <property type="match status" value="1"/>
</dbReference>